<keyword evidence="3" id="KW-0285">Flavoprotein</keyword>
<evidence type="ECO:0000256" key="5">
    <source>
        <dbReference type="ARBA" id="ARBA00023002"/>
    </source>
</evidence>
<evidence type="ECO:0000256" key="3">
    <source>
        <dbReference type="ARBA" id="ARBA00022630"/>
    </source>
</evidence>
<protein>
    <submittedName>
        <fullName evidence="7">FAD-binding oxidoreductase</fullName>
    </submittedName>
</protein>
<dbReference type="Gene3D" id="3.30.465.10">
    <property type="match status" value="1"/>
</dbReference>
<dbReference type="Pfam" id="PF08031">
    <property type="entry name" value="BBE"/>
    <property type="match status" value="1"/>
</dbReference>
<comment type="cofactor">
    <cofactor evidence="1">
        <name>FAD</name>
        <dbReference type="ChEBI" id="CHEBI:57692"/>
    </cofactor>
</comment>
<evidence type="ECO:0000256" key="2">
    <source>
        <dbReference type="ARBA" id="ARBA00005466"/>
    </source>
</evidence>
<evidence type="ECO:0000313" key="8">
    <source>
        <dbReference type="Proteomes" id="UP001500575"/>
    </source>
</evidence>
<dbReference type="Proteomes" id="UP001500575">
    <property type="component" value="Unassembled WGS sequence"/>
</dbReference>
<dbReference type="RefSeq" id="WP_344305763.1">
    <property type="nucleotide sequence ID" value="NZ_BAAAQQ010000014.1"/>
</dbReference>
<dbReference type="InterPro" id="IPR012951">
    <property type="entry name" value="BBE"/>
</dbReference>
<comment type="caution">
    <text evidence="7">The sequence shown here is derived from an EMBL/GenBank/DDBJ whole genome shotgun (WGS) entry which is preliminary data.</text>
</comment>
<evidence type="ECO:0000313" key="7">
    <source>
        <dbReference type="EMBL" id="GAA2134651.1"/>
    </source>
</evidence>
<dbReference type="InterPro" id="IPR016169">
    <property type="entry name" value="FAD-bd_PCMH_sub2"/>
</dbReference>
<sequence>MSTQTPRPAEADVLNPGDDGYDGARRVWNAMVDRRPRRIVRCRSAADVAAAVVAARAEGLEIGIRCGGHSVVGHAVPDDGVMLDLRPLGAVRVDPDSRRAWLQGGALLGALDAATQAHGLATTAGNVSHTGAGGLILGGGMGWLARQHGLSCDNVVSFEVVTADGQVLRASADEHPDLYWALRGGGGNFGVVTEFELRLHDTGTRAVTAEVDLPATDARDAMRTWRDLAMDAPRAATHLAVVAGGIATLGLVWVGDPEAARPHVDALTALGPVVAERVAETTYVALQTREDDIEAHDIRRYWKGHYFAALTDDAVDAFLSHDPAAAASLQRYGGAIADVPVDSTAFSRRDTAFEYVGAARWTDPDEDSTRIAVARANASLVEPFASGIYVNTLGDDGIAGLQRAYPPETLARLRAVKAAYDPQNVFHLNQNIPPAS</sequence>
<dbReference type="EMBL" id="BAAAQQ010000014">
    <property type="protein sequence ID" value="GAA2134651.1"/>
    <property type="molecule type" value="Genomic_DNA"/>
</dbReference>
<keyword evidence="5" id="KW-0560">Oxidoreductase</keyword>
<dbReference type="Pfam" id="PF01565">
    <property type="entry name" value="FAD_binding_4"/>
    <property type="match status" value="1"/>
</dbReference>
<dbReference type="Gene3D" id="3.30.43.10">
    <property type="entry name" value="Uridine Diphospho-n-acetylenolpyruvylglucosamine Reductase, domain 2"/>
    <property type="match status" value="1"/>
</dbReference>
<dbReference type="InterPro" id="IPR036318">
    <property type="entry name" value="FAD-bd_PCMH-like_sf"/>
</dbReference>
<name>A0ABP5KMB0_9ACTN</name>
<evidence type="ECO:0000256" key="4">
    <source>
        <dbReference type="ARBA" id="ARBA00022827"/>
    </source>
</evidence>
<keyword evidence="4" id="KW-0274">FAD</keyword>
<dbReference type="InterPro" id="IPR050416">
    <property type="entry name" value="FAD-linked_Oxidoreductase"/>
</dbReference>
<organism evidence="7 8">
    <name type="scientific">Nocardioides bigeumensis</name>
    <dbReference type="NCBI Taxonomy" id="433657"/>
    <lineage>
        <taxon>Bacteria</taxon>
        <taxon>Bacillati</taxon>
        <taxon>Actinomycetota</taxon>
        <taxon>Actinomycetes</taxon>
        <taxon>Propionibacteriales</taxon>
        <taxon>Nocardioidaceae</taxon>
        <taxon>Nocardioides</taxon>
    </lineage>
</organism>
<dbReference type="InterPro" id="IPR006094">
    <property type="entry name" value="Oxid_FAD_bind_N"/>
</dbReference>
<dbReference type="PROSITE" id="PS51387">
    <property type="entry name" value="FAD_PCMH"/>
    <property type="match status" value="1"/>
</dbReference>
<comment type="similarity">
    <text evidence="2">Belongs to the oxygen-dependent FAD-linked oxidoreductase family.</text>
</comment>
<dbReference type="PANTHER" id="PTHR42973">
    <property type="entry name" value="BINDING OXIDOREDUCTASE, PUTATIVE (AFU_ORTHOLOGUE AFUA_1G17690)-RELATED"/>
    <property type="match status" value="1"/>
</dbReference>
<reference evidence="8" key="1">
    <citation type="journal article" date="2019" name="Int. J. Syst. Evol. Microbiol.">
        <title>The Global Catalogue of Microorganisms (GCM) 10K type strain sequencing project: providing services to taxonomists for standard genome sequencing and annotation.</title>
        <authorList>
            <consortium name="The Broad Institute Genomics Platform"/>
            <consortium name="The Broad Institute Genome Sequencing Center for Infectious Disease"/>
            <person name="Wu L."/>
            <person name="Ma J."/>
        </authorList>
    </citation>
    <scope>NUCLEOTIDE SEQUENCE [LARGE SCALE GENOMIC DNA]</scope>
    <source>
        <strain evidence="8">JCM 16021</strain>
    </source>
</reference>
<dbReference type="PANTHER" id="PTHR42973:SF39">
    <property type="entry name" value="FAD-BINDING PCMH-TYPE DOMAIN-CONTAINING PROTEIN"/>
    <property type="match status" value="1"/>
</dbReference>
<feature type="domain" description="FAD-binding PCMH-type" evidence="6">
    <location>
        <begin position="32"/>
        <end position="202"/>
    </location>
</feature>
<dbReference type="InterPro" id="IPR016166">
    <property type="entry name" value="FAD-bd_PCMH"/>
</dbReference>
<accession>A0ABP5KMB0</accession>
<evidence type="ECO:0000256" key="1">
    <source>
        <dbReference type="ARBA" id="ARBA00001974"/>
    </source>
</evidence>
<gene>
    <name evidence="7" type="ORF">GCM10009843_41350</name>
</gene>
<evidence type="ECO:0000259" key="6">
    <source>
        <dbReference type="PROSITE" id="PS51387"/>
    </source>
</evidence>
<proteinExistence type="inferred from homology"/>
<dbReference type="SUPFAM" id="SSF56176">
    <property type="entry name" value="FAD-binding/transporter-associated domain-like"/>
    <property type="match status" value="1"/>
</dbReference>
<dbReference type="InterPro" id="IPR016167">
    <property type="entry name" value="FAD-bd_PCMH_sub1"/>
</dbReference>
<dbReference type="Gene3D" id="3.40.462.20">
    <property type="match status" value="1"/>
</dbReference>
<keyword evidence="8" id="KW-1185">Reference proteome</keyword>